<feature type="region of interest" description="Disordered" evidence="1">
    <location>
        <begin position="173"/>
        <end position="214"/>
    </location>
</feature>
<organism evidence="2 3">
    <name type="scientific">Meristemomyces frigidus</name>
    <dbReference type="NCBI Taxonomy" id="1508187"/>
    <lineage>
        <taxon>Eukaryota</taxon>
        <taxon>Fungi</taxon>
        <taxon>Dikarya</taxon>
        <taxon>Ascomycota</taxon>
        <taxon>Pezizomycotina</taxon>
        <taxon>Dothideomycetes</taxon>
        <taxon>Dothideomycetidae</taxon>
        <taxon>Mycosphaerellales</taxon>
        <taxon>Teratosphaeriaceae</taxon>
        <taxon>Meristemomyces</taxon>
    </lineage>
</organism>
<evidence type="ECO:0000313" key="2">
    <source>
        <dbReference type="EMBL" id="KAK5115236.1"/>
    </source>
</evidence>
<dbReference type="Proteomes" id="UP001310890">
    <property type="component" value="Unassembled WGS sequence"/>
</dbReference>
<evidence type="ECO:0000256" key="1">
    <source>
        <dbReference type="SAM" id="MobiDB-lite"/>
    </source>
</evidence>
<accession>A0AAN7YHY4</accession>
<proteinExistence type="predicted"/>
<reference evidence="2" key="1">
    <citation type="submission" date="2023-08" db="EMBL/GenBank/DDBJ databases">
        <title>Black Yeasts Isolated from many extreme environments.</title>
        <authorList>
            <person name="Coleine C."/>
            <person name="Stajich J.E."/>
            <person name="Selbmann L."/>
        </authorList>
    </citation>
    <scope>NUCLEOTIDE SEQUENCE</scope>
    <source>
        <strain evidence="2">CCFEE 5401</strain>
    </source>
</reference>
<sequence length="214" mass="23900">MAGIMIPPPGMLSPTIDANCAICNAPPIPECPHEVESLALALDQAVTRWTRLAEIRQWAVDNAKNCVIRTFNQRREARYAKVLAFLETLPCYGIYVRYAGHPPITPQLLGEIQYHIRNANEAFKAGVNEDWRRSCMEYPGILDHFLGLVEVRFPVLEEVAVVAGYPGLGGAGVPEQKRVKTRRDSVNTGDLRKERRRSRGRTPPAGGEGHYRRG</sequence>
<comment type="caution">
    <text evidence="2">The sequence shown here is derived from an EMBL/GenBank/DDBJ whole genome shotgun (WGS) entry which is preliminary data.</text>
</comment>
<name>A0AAN7YHY4_9PEZI</name>
<gene>
    <name evidence="2" type="ORF">LTR62_001436</name>
</gene>
<evidence type="ECO:0000313" key="3">
    <source>
        <dbReference type="Proteomes" id="UP001310890"/>
    </source>
</evidence>
<feature type="compositionally biased region" description="Basic and acidic residues" evidence="1">
    <location>
        <begin position="175"/>
        <end position="193"/>
    </location>
</feature>
<protein>
    <submittedName>
        <fullName evidence="2">Uncharacterized protein</fullName>
    </submittedName>
</protein>
<dbReference type="AlphaFoldDB" id="A0AAN7YHY4"/>
<dbReference type="EMBL" id="JAVRRL010000013">
    <property type="protein sequence ID" value="KAK5115236.1"/>
    <property type="molecule type" value="Genomic_DNA"/>
</dbReference>